<proteinExistence type="predicted"/>
<gene>
    <name evidence="1" type="ORF">CBU02nite_23890</name>
</gene>
<accession>A0A512TP27</accession>
<sequence>MEASANAIGGQVRKRELRLEELVERNSLVIFSAKFLGFPNKV</sequence>
<dbReference type="EMBL" id="BKBC01000035">
    <property type="protein sequence ID" value="GEQ21883.1"/>
    <property type="molecule type" value="Genomic_DNA"/>
</dbReference>
<evidence type="ECO:0000313" key="1">
    <source>
        <dbReference type="EMBL" id="GEQ21883.1"/>
    </source>
</evidence>
<evidence type="ECO:0000313" key="2">
    <source>
        <dbReference type="Proteomes" id="UP000321089"/>
    </source>
</evidence>
<dbReference type="AlphaFoldDB" id="A0A512TP27"/>
<reference evidence="1 2" key="1">
    <citation type="submission" date="2019-07" db="EMBL/GenBank/DDBJ databases">
        <title>Whole genome shotgun sequence of Clostridium butyricum NBRC 3858.</title>
        <authorList>
            <person name="Hosoyama A."/>
            <person name="Uohara A."/>
            <person name="Ohji S."/>
            <person name="Ichikawa N."/>
        </authorList>
    </citation>
    <scope>NUCLEOTIDE SEQUENCE [LARGE SCALE GENOMIC DNA]</scope>
    <source>
        <strain evidence="1 2">NBRC 3858</strain>
    </source>
</reference>
<name>A0A512TP27_CLOBU</name>
<organism evidence="1 2">
    <name type="scientific">Clostridium butyricum</name>
    <dbReference type="NCBI Taxonomy" id="1492"/>
    <lineage>
        <taxon>Bacteria</taxon>
        <taxon>Bacillati</taxon>
        <taxon>Bacillota</taxon>
        <taxon>Clostridia</taxon>
        <taxon>Eubacteriales</taxon>
        <taxon>Clostridiaceae</taxon>
        <taxon>Clostridium</taxon>
    </lineage>
</organism>
<comment type="caution">
    <text evidence="1">The sequence shown here is derived from an EMBL/GenBank/DDBJ whole genome shotgun (WGS) entry which is preliminary data.</text>
</comment>
<dbReference type="Proteomes" id="UP000321089">
    <property type="component" value="Unassembled WGS sequence"/>
</dbReference>
<protein>
    <submittedName>
        <fullName evidence="1">Uncharacterized protein</fullName>
    </submittedName>
</protein>